<dbReference type="CDD" id="cd06558">
    <property type="entry name" value="crotonase-like"/>
    <property type="match status" value="1"/>
</dbReference>
<dbReference type="RefSeq" id="WP_104372185.1">
    <property type="nucleotide sequence ID" value="NZ_BFAV01000121.1"/>
</dbReference>
<evidence type="ECO:0000256" key="5">
    <source>
        <dbReference type="ARBA" id="ARBA00050624"/>
    </source>
</evidence>
<comment type="subunit">
    <text evidence="3">Homotetramer.</text>
</comment>
<dbReference type="AlphaFoldDB" id="A0A2L2XC01"/>
<comment type="similarity">
    <text evidence="2 7">Belongs to the enoyl-CoA hydratase/isomerase family.</text>
</comment>
<evidence type="ECO:0000256" key="7">
    <source>
        <dbReference type="RuleBase" id="RU003707"/>
    </source>
</evidence>
<evidence type="ECO:0000256" key="2">
    <source>
        <dbReference type="ARBA" id="ARBA00005254"/>
    </source>
</evidence>
<dbReference type="GO" id="GO:0006635">
    <property type="term" value="P:fatty acid beta-oxidation"/>
    <property type="evidence" value="ECO:0007669"/>
    <property type="project" value="TreeGrafter"/>
</dbReference>
<proteinExistence type="inferred from homology"/>
<organism evidence="8 9">
    <name type="scientific">Desulfocucumis palustris</name>
    <dbReference type="NCBI Taxonomy" id="1898651"/>
    <lineage>
        <taxon>Bacteria</taxon>
        <taxon>Bacillati</taxon>
        <taxon>Bacillota</taxon>
        <taxon>Clostridia</taxon>
        <taxon>Eubacteriales</taxon>
        <taxon>Desulfocucumaceae</taxon>
        <taxon>Desulfocucumis</taxon>
    </lineage>
</organism>
<dbReference type="SUPFAM" id="SSF52096">
    <property type="entry name" value="ClpP/crotonase"/>
    <property type="match status" value="1"/>
</dbReference>
<dbReference type="EC" id="4.2.1.150" evidence="6"/>
<dbReference type="EMBL" id="BFAV01000121">
    <property type="protein sequence ID" value="GBF33849.1"/>
    <property type="molecule type" value="Genomic_DNA"/>
</dbReference>
<protein>
    <recommendedName>
        <fullName evidence="6">short-chain-enoyl-CoA hydratase</fullName>
        <ecNumber evidence="6">4.2.1.150</ecNumber>
    </recommendedName>
</protein>
<dbReference type="InterPro" id="IPR018376">
    <property type="entry name" value="Enoyl-CoA_hyd/isom_CS"/>
</dbReference>
<gene>
    <name evidence="8" type="ORF">DCCM_2960</name>
</gene>
<dbReference type="Pfam" id="PF00378">
    <property type="entry name" value="ECH_1"/>
    <property type="match status" value="1"/>
</dbReference>
<reference evidence="9" key="1">
    <citation type="submission" date="2018-02" db="EMBL/GenBank/DDBJ databases">
        <title>Genome sequence of Desulfocucumis palustris strain NAW-5.</title>
        <authorList>
            <person name="Watanabe M."/>
            <person name="Kojima H."/>
            <person name="Fukui M."/>
        </authorList>
    </citation>
    <scope>NUCLEOTIDE SEQUENCE [LARGE SCALE GENOMIC DNA]</scope>
    <source>
        <strain evidence="9">NAW-5</strain>
    </source>
</reference>
<dbReference type="InterPro" id="IPR014748">
    <property type="entry name" value="Enoyl-CoA_hydra_C"/>
</dbReference>
<keyword evidence="9" id="KW-1185">Reference proteome</keyword>
<comment type="pathway">
    <text evidence="1">Lipid metabolism; butanoate metabolism.</text>
</comment>
<evidence type="ECO:0000256" key="1">
    <source>
        <dbReference type="ARBA" id="ARBA00005086"/>
    </source>
</evidence>
<evidence type="ECO:0000256" key="4">
    <source>
        <dbReference type="ARBA" id="ARBA00023239"/>
    </source>
</evidence>
<comment type="caution">
    <text evidence="8">The sequence shown here is derived from an EMBL/GenBank/DDBJ whole genome shotgun (WGS) entry which is preliminary data.</text>
</comment>
<accession>A0A2L2XC01</accession>
<dbReference type="Proteomes" id="UP000239549">
    <property type="component" value="Unassembled WGS sequence"/>
</dbReference>
<evidence type="ECO:0000313" key="8">
    <source>
        <dbReference type="EMBL" id="GBF33849.1"/>
    </source>
</evidence>
<dbReference type="FunFam" id="3.90.226.10:FF:000009">
    <property type="entry name" value="Carnitinyl-CoA dehydratase"/>
    <property type="match status" value="1"/>
</dbReference>
<dbReference type="InterPro" id="IPR001753">
    <property type="entry name" value="Enoyl-CoA_hydra/iso"/>
</dbReference>
<evidence type="ECO:0000256" key="6">
    <source>
        <dbReference type="ARBA" id="ARBA00067035"/>
    </source>
</evidence>
<evidence type="ECO:0000256" key="3">
    <source>
        <dbReference type="ARBA" id="ARBA00011881"/>
    </source>
</evidence>
<dbReference type="GO" id="GO:0018812">
    <property type="term" value="F:3-hydroxyacyl-CoA dehydratase activity"/>
    <property type="evidence" value="ECO:0007669"/>
    <property type="project" value="UniProtKB-EC"/>
</dbReference>
<dbReference type="OrthoDB" id="9775794at2"/>
<dbReference type="Gene3D" id="1.10.12.10">
    <property type="entry name" value="Lyase 2-enoyl-coa Hydratase, Chain A, domain 2"/>
    <property type="match status" value="1"/>
</dbReference>
<dbReference type="PANTHER" id="PTHR11941">
    <property type="entry name" value="ENOYL-COA HYDRATASE-RELATED"/>
    <property type="match status" value="1"/>
</dbReference>
<dbReference type="InterPro" id="IPR029045">
    <property type="entry name" value="ClpP/crotonase-like_dom_sf"/>
</dbReference>
<keyword evidence="4" id="KW-0456">Lyase</keyword>
<dbReference type="Gene3D" id="3.90.226.10">
    <property type="entry name" value="2-enoyl-CoA Hydratase, Chain A, domain 1"/>
    <property type="match status" value="1"/>
</dbReference>
<dbReference type="PANTHER" id="PTHR11941:SF54">
    <property type="entry name" value="ENOYL-COA HYDRATASE, MITOCHONDRIAL"/>
    <property type="match status" value="1"/>
</dbReference>
<evidence type="ECO:0000313" key="9">
    <source>
        <dbReference type="Proteomes" id="UP000239549"/>
    </source>
</evidence>
<dbReference type="PROSITE" id="PS00166">
    <property type="entry name" value="ENOYL_COA_HYDRATASE"/>
    <property type="match status" value="1"/>
</dbReference>
<dbReference type="FunFam" id="1.10.12.10:FF:000001">
    <property type="entry name" value="Probable enoyl-CoA hydratase, mitochondrial"/>
    <property type="match status" value="1"/>
</dbReference>
<comment type="catalytic activity">
    <reaction evidence="5">
        <text>a short-chain (3S)-3-hydroxyacyl-CoA = a short-chain (2E)-enoyl-CoA + H2O</text>
        <dbReference type="Rhea" id="RHEA:52664"/>
        <dbReference type="ChEBI" id="CHEBI:15377"/>
        <dbReference type="ChEBI" id="CHEBI:87488"/>
        <dbReference type="ChEBI" id="CHEBI:136760"/>
        <dbReference type="EC" id="4.2.1.150"/>
    </reaction>
</comment>
<name>A0A2L2XC01_9FIRM</name>
<sequence>MSYETLKITRAGNIAVLSFNRPDALNALNTRMALELPRALLELELDNGVFAAALTGEGDKSFCVGADLKERKNMSREEMRTQRALFVKAFTAAAEFPKPLVAAVNGFALGGGTEFALCCDFIIASENAVFGLPEVGLAVTPGGGGTQLLPRVIGRNRAKELIFTGRRITAREAYELGLANYVVPGDNLMARTMEIMNEIGKNGPIALRQAKKAINLGVELELHTALELEAECHIVCLTTEDRDEGLRAFNEKRKPVYKGL</sequence>